<evidence type="ECO:0000256" key="13">
    <source>
        <dbReference type="PIRSR" id="PIRSR004846-1"/>
    </source>
</evidence>
<comment type="function">
    <text evidence="9">Involved in the transport of molybdenum into the cell. Part of the binding-protein-dependent transport system ModABCD.</text>
</comment>
<keyword evidence="6 14" id="KW-0732">Signal</keyword>
<evidence type="ECO:0000256" key="6">
    <source>
        <dbReference type="ARBA" id="ARBA00022729"/>
    </source>
</evidence>
<dbReference type="PIRSF" id="PIRSF004846">
    <property type="entry name" value="ModA"/>
    <property type="match status" value="1"/>
</dbReference>
<evidence type="ECO:0000256" key="3">
    <source>
        <dbReference type="ARBA" id="ARBA00022448"/>
    </source>
</evidence>
<evidence type="ECO:0000256" key="1">
    <source>
        <dbReference type="ARBA" id="ARBA00004236"/>
    </source>
</evidence>
<evidence type="ECO:0000256" key="2">
    <source>
        <dbReference type="ARBA" id="ARBA00009175"/>
    </source>
</evidence>
<comment type="similarity">
    <text evidence="2">Belongs to the bacterial solute-binding protein ModA family.</text>
</comment>
<dbReference type="STRING" id="1173584.SAMN05444851_2438"/>
<comment type="subunit">
    <text evidence="10">The complex is composed of two ATP-binding proteins (ModC), two transmembrane proteins (ModB) and a solute-binding protein (ModA).</text>
</comment>
<keyword evidence="7" id="KW-0472">Membrane</keyword>
<dbReference type="EMBL" id="FOJB01000001">
    <property type="protein sequence ID" value="SEW24793.1"/>
    <property type="molecule type" value="Genomic_DNA"/>
</dbReference>
<dbReference type="Proteomes" id="UP000199650">
    <property type="component" value="Unassembled WGS sequence"/>
</dbReference>
<feature type="binding site" evidence="13">
    <location>
        <position position="51"/>
    </location>
    <ligand>
        <name>molybdate</name>
        <dbReference type="ChEBI" id="CHEBI:36264"/>
    </ligand>
</feature>
<evidence type="ECO:0000256" key="8">
    <source>
        <dbReference type="ARBA" id="ARBA00023245"/>
    </source>
</evidence>
<evidence type="ECO:0000256" key="4">
    <source>
        <dbReference type="ARBA" id="ARBA00022475"/>
    </source>
</evidence>
<keyword evidence="13" id="KW-0500">Molybdenum</keyword>
<feature type="binding site" evidence="13">
    <location>
        <position position="207"/>
    </location>
    <ligand>
        <name>molybdate</name>
        <dbReference type="ChEBI" id="CHEBI:36264"/>
    </ligand>
</feature>
<sequence>MFVSCALFRTGSFVCTSFAQAIGVCSVGILAIFMGTDTARADDITVFAAASLKNALDTVVRGYEAETGNKVHLSYAGSSVLARQISLGAPADVFISANTEWMDVLEEAGQIIPGTRVDLFSNDLVLIAPAKGASPTSEELANLAGYLAGRRMAMGLVEAVPAGIYGKAALEALGQWQAVAPMVAQTDNVRAALALVALGQTPLGIVYGSDAKAEPRVQVVMRFPADSHPAIRYPAAIVDGDNADTASGFLDWLQQDTATQVFLNNGFTILEGS</sequence>
<dbReference type="InterPro" id="IPR050682">
    <property type="entry name" value="ModA/WtpA"/>
</dbReference>
<feature type="binding site" evidence="13">
    <location>
        <position position="162"/>
    </location>
    <ligand>
        <name>molybdate</name>
        <dbReference type="ChEBI" id="CHEBI:36264"/>
    </ligand>
</feature>
<evidence type="ECO:0000256" key="12">
    <source>
        <dbReference type="ARBA" id="ARBA00078141"/>
    </source>
</evidence>
<organism evidence="15 16">
    <name type="scientific">Aliiroseovarius sediminilitoris</name>
    <dbReference type="NCBI Taxonomy" id="1173584"/>
    <lineage>
        <taxon>Bacteria</taxon>
        <taxon>Pseudomonadati</taxon>
        <taxon>Pseudomonadota</taxon>
        <taxon>Alphaproteobacteria</taxon>
        <taxon>Rhodobacterales</taxon>
        <taxon>Paracoccaceae</taxon>
        <taxon>Aliiroseovarius</taxon>
    </lineage>
</organism>
<accession>A0A1I0QDV7</accession>
<protein>
    <recommendedName>
        <fullName evidence="11">Molybdate-binding protein ModA</fullName>
    </recommendedName>
    <alternativeName>
        <fullName evidence="12">Molybdate/tungstate-binding protein ModA</fullName>
    </alternativeName>
</protein>
<dbReference type="PANTHER" id="PTHR30632:SF17">
    <property type="entry name" value="MOLYBDATE-BINDING PROTEIN MODA"/>
    <property type="match status" value="1"/>
</dbReference>
<dbReference type="Pfam" id="PF13531">
    <property type="entry name" value="SBP_bac_11"/>
    <property type="match status" value="1"/>
</dbReference>
<dbReference type="GO" id="GO:0015689">
    <property type="term" value="P:molybdate ion transport"/>
    <property type="evidence" value="ECO:0007669"/>
    <property type="project" value="InterPro"/>
</dbReference>
<name>A0A1I0QDV7_9RHOB</name>
<keyword evidence="4" id="KW-1003">Cell membrane</keyword>
<evidence type="ECO:0000256" key="5">
    <source>
        <dbReference type="ARBA" id="ARBA00022723"/>
    </source>
</evidence>
<evidence type="ECO:0000256" key="7">
    <source>
        <dbReference type="ARBA" id="ARBA00023136"/>
    </source>
</evidence>
<evidence type="ECO:0000256" key="9">
    <source>
        <dbReference type="ARBA" id="ARBA00056002"/>
    </source>
</evidence>
<dbReference type="FunFam" id="3.40.190.10:FF:000030">
    <property type="entry name" value="Molybdate ABC transporter substrate-binding protein"/>
    <property type="match status" value="1"/>
</dbReference>
<evidence type="ECO:0000256" key="11">
    <source>
        <dbReference type="ARBA" id="ARBA00073171"/>
    </source>
</evidence>
<dbReference type="InterPro" id="IPR005950">
    <property type="entry name" value="ModA"/>
</dbReference>
<keyword evidence="16" id="KW-1185">Reference proteome</keyword>
<dbReference type="GO" id="GO:0005886">
    <property type="term" value="C:plasma membrane"/>
    <property type="evidence" value="ECO:0007669"/>
    <property type="project" value="UniProtKB-SubCell"/>
</dbReference>
<dbReference type="SUPFAM" id="SSF53850">
    <property type="entry name" value="Periplasmic binding protein-like II"/>
    <property type="match status" value="1"/>
</dbReference>
<reference evidence="15 16" key="1">
    <citation type="submission" date="2016-10" db="EMBL/GenBank/DDBJ databases">
        <authorList>
            <person name="de Groot N.N."/>
        </authorList>
    </citation>
    <scope>NUCLEOTIDE SEQUENCE [LARGE SCALE GENOMIC DNA]</scope>
    <source>
        <strain evidence="15 16">DSM 29439</strain>
    </source>
</reference>
<feature type="signal peptide" evidence="14">
    <location>
        <begin position="1"/>
        <end position="21"/>
    </location>
</feature>
<dbReference type="PANTHER" id="PTHR30632">
    <property type="entry name" value="MOLYBDATE-BINDING PERIPLASMIC PROTEIN"/>
    <property type="match status" value="1"/>
</dbReference>
<evidence type="ECO:0000256" key="14">
    <source>
        <dbReference type="SAM" id="SignalP"/>
    </source>
</evidence>
<dbReference type="GO" id="GO:0046872">
    <property type="term" value="F:metal ion binding"/>
    <property type="evidence" value="ECO:0007669"/>
    <property type="project" value="UniProtKB-KW"/>
</dbReference>
<keyword evidence="5 13" id="KW-0479">Metal-binding</keyword>
<evidence type="ECO:0000313" key="15">
    <source>
        <dbReference type="EMBL" id="SEW24793.1"/>
    </source>
</evidence>
<gene>
    <name evidence="15" type="ORF">SAMN05444851_2438</name>
</gene>
<dbReference type="Gene3D" id="3.40.190.10">
    <property type="entry name" value="Periplasmic binding protein-like II"/>
    <property type="match status" value="2"/>
</dbReference>
<dbReference type="NCBIfam" id="TIGR01256">
    <property type="entry name" value="modA"/>
    <property type="match status" value="1"/>
</dbReference>
<feature type="chain" id="PRO_5011761236" description="Molybdate-binding protein ModA" evidence="14">
    <location>
        <begin position="22"/>
        <end position="273"/>
    </location>
</feature>
<keyword evidence="3" id="KW-0813">Transport</keyword>
<feature type="binding site" evidence="13">
    <location>
        <position position="189"/>
    </location>
    <ligand>
        <name>molybdate</name>
        <dbReference type="ChEBI" id="CHEBI:36264"/>
    </ligand>
</feature>
<feature type="binding site" evidence="13">
    <location>
        <position position="78"/>
    </location>
    <ligand>
        <name>molybdate</name>
        <dbReference type="ChEBI" id="CHEBI:36264"/>
    </ligand>
</feature>
<evidence type="ECO:0000313" key="16">
    <source>
        <dbReference type="Proteomes" id="UP000199650"/>
    </source>
</evidence>
<evidence type="ECO:0000256" key="10">
    <source>
        <dbReference type="ARBA" id="ARBA00062515"/>
    </source>
</evidence>
<dbReference type="AlphaFoldDB" id="A0A1I0QDV7"/>
<dbReference type="GO" id="GO:0030973">
    <property type="term" value="F:molybdate ion binding"/>
    <property type="evidence" value="ECO:0007669"/>
    <property type="project" value="TreeGrafter"/>
</dbReference>
<comment type="subcellular location">
    <subcellularLocation>
        <location evidence="1">Cell membrane</location>
    </subcellularLocation>
</comment>
<keyword evidence="8" id="KW-0826">Tungsten</keyword>
<proteinExistence type="inferred from homology"/>
<dbReference type="GO" id="GO:0030288">
    <property type="term" value="C:outer membrane-bounded periplasmic space"/>
    <property type="evidence" value="ECO:0007669"/>
    <property type="project" value="TreeGrafter"/>
</dbReference>